<accession>A0A8E2JHM0</accession>
<reference evidence="1 2" key="1">
    <citation type="journal article" date="2016" name="Nat. Commun.">
        <title>Ectomycorrhizal ecology is imprinted in the genome of the dominant symbiotic fungus Cenococcum geophilum.</title>
        <authorList>
            <consortium name="DOE Joint Genome Institute"/>
            <person name="Peter M."/>
            <person name="Kohler A."/>
            <person name="Ohm R.A."/>
            <person name="Kuo A."/>
            <person name="Krutzmann J."/>
            <person name="Morin E."/>
            <person name="Arend M."/>
            <person name="Barry K.W."/>
            <person name="Binder M."/>
            <person name="Choi C."/>
            <person name="Clum A."/>
            <person name="Copeland A."/>
            <person name="Grisel N."/>
            <person name="Haridas S."/>
            <person name="Kipfer T."/>
            <person name="LaButti K."/>
            <person name="Lindquist E."/>
            <person name="Lipzen A."/>
            <person name="Maire R."/>
            <person name="Meier B."/>
            <person name="Mihaltcheva S."/>
            <person name="Molinier V."/>
            <person name="Murat C."/>
            <person name="Poggeler S."/>
            <person name="Quandt C.A."/>
            <person name="Sperisen C."/>
            <person name="Tritt A."/>
            <person name="Tisserant E."/>
            <person name="Crous P.W."/>
            <person name="Henrissat B."/>
            <person name="Nehls U."/>
            <person name="Egli S."/>
            <person name="Spatafora J.W."/>
            <person name="Grigoriev I.V."/>
            <person name="Martin F.M."/>
        </authorList>
    </citation>
    <scope>NUCLEOTIDE SEQUENCE [LARGE SCALE GENOMIC DNA]</scope>
    <source>
        <strain evidence="1 2">CBS 459.81</strain>
    </source>
</reference>
<name>A0A8E2JHM0_9PEZI</name>
<dbReference type="EMBL" id="KV744873">
    <property type="protein sequence ID" value="OCK82970.1"/>
    <property type="molecule type" value="Genomic_DNA"/>
</dbReference>
<dbReference type="AlphaFoldDB" id="A0A8E2JHM0"/>
<evidence type="ECO:0000313" key="1">
    <source>
        <dbReference type="EMBL" id="OCK82970.1"/>
    </source>
</evidence>
<sequence length="149" mass="16355">MAPQFSSAAIELSRNLAQRIGIQITVFNTGIGTDIQKKHIYEARVFDSAALTLYDERLEGVCRILLQRTDTTNPRVGSCTRTTDEYETNVAVQRVFGLSVTTVRYTVGRIQMMKHVNNSRAAQMGTGAPFCVSLTLSGEQPGVVTPRGD</sequence>
<organism evidence="1 2">
    <name type="scientific">Lepidopterella palustris CBS 459.81</name>
    <dbReference type="NCBI Taxonomy" id="1314670"/>
    <lineage>
        <taxon>Eukaryota</taxon>
        <taxon>Fungi</taxon>
        <taxon>Dikarya</taxon>
        <taxon>Ascomycota</taxon>
        <taxon>Pezizomycotina</taxon>
        <taxon>Dothideomycetes</taxon>
        <taxon>Pleosporomycetidae</taxon>
        <taxon>Mytilinidiales</taxon>
        <taxon>Argynnaceae</taxon>
        <taxon>Lepidopterella</taxon>
    </lineage>
</organism>
<gene>
    <name evidence="1" type="ORF">K432DRAFT_423731</name>
</gene>
<evidence type="ECO:0000313" key="2">
    <source>
        <dbReference type="Proteomes" id="UP000250266"/>
    </source>
</evidence>
<keyword evidence="2" id="KW-1185">Reference proteome</keyword>
<protein>
    <submittedName>
        <fullName evidence="1">Uncharacterized protein</fullName>
    </submittedName>
</protein>
<dbReference type="Proteomes" id="UP000250266">
    <property type="component" value="Unassembled WGS sequence"/>
</dbReference>
<proteinExistence type="predicted"/>